<reference evidence="2" key="1">
    <citation type="submission" date="2021-06" db="EMBL/GenBank/DDBJ databases">
        <authorList>
            <person name="Hodson N. C."/>
            <person name="Mongue J. A."/>
            <person name="Jaron S. K."/>
        </authorList>
    </citation>
    <scope>NUCLEOTIDE SEQUENCE</scope>
</reference>
<comment type="caution">
    <text evidence="2">The sequence shown here is derived from an EMBL/GenBank/DDBJ whole genome shotgun (WGS) entry which is preliminary data.</text>
</comment>
<dbReference type="Proteomes" id="UP000708208">
    <property type="component" value="Unassembled WGS sequence"/>
</dbReference>
<organism evidence="2 3">
    <name type="scientific">Allacma fusca</name>
    <dbReference type="NCBI Taxonomy" id="39272"/>
    <lineage>
        <taxon>Eukaryota</taxon>
        <taxon>Metazoa</taxon>
        <taxon>Ecdysozoa</taxon>
        <taxon>Arthropoda</taxon>
        <taxon>Hexapoda</taxon>
        <taxon>Collembola</taxon>
        <taxon>Symphypleona</taxon>
        <taxon>Sminthuridae</taxon>
        <taxon>Allacma</taxon>
    </lineage>
</organism>
<keyword evidence="3" id="KW-1185">Reference proteome</keyword>
<gene>
    <name evidence="2" type="ORF">AFUS01_LOCUS39753</name>
</gene>
<feature type="transmembrane region" description="Helical" evidence="1">
    <location>
        <begin position="41"/>
        <end position="65"/>
    </location>
</feature>
<evidence type="ECO:0000256" key="1">
    <source>
        <dbReference type="SAM" id="Phobius"/>
    </source>
</evidence>
<feature type="transmembrane region" description="Helical" evidence="1">
    <location>
        <begin position="77"/>
        <end position="97"/>
    </location>
</feature>
<protein>
    <submittedName>
        <fullName evidence="2">Uncharacterized protein</fullName>
    </submittedName>
</protein>
<name>A0A8J2PVL9_9HEXA</name>
<proteinExistence type="predicted"/>
<accession>A0A8J2PVL9</accession>
<dbReference type="EMBL" id="CAJVCH010553467">
    <property type="protein sequence ID" value="CAG7829917.1"/>
    <property type="molecule type" value="Genomic_DNA"/>
</dbReference>
<sequence>MEFIKPETAFEKDYFGSPARYENFVQDAVILKQCIDKYSRIAGIFALTLLYISTVNVIRYLNFLITQDTLEFVSNSLFFNASCFVAIGFLSSFGNYFQCMTKTWKEDLVVAYVQRIVLQSDHQIRELLLWISTWECKLSPLDMFDLNHTTVPAVITTVITYFVFIFQLRTSENMSQKECI</sequence>
<dbReference type="AlphaFoldDB" id="A0A8J2PVL9"/>
<keyword evidence="1" id="KW-0472">Membrane</keyword>
<evidence type="ECO:0000313" key="2">
    <source>
        <dbReference type="EMBL" id="CAG7829917.1"/>
    </source>
</evidence>
<feature type="transmembrane region" description="Helical" evidence="1">
    <location>
        <begin position="149"/>
        <end position="168"/>
    </location>
</feature>
<keyword evidence="1" id="KW-0812">Transmembrane</keyword>
<keyword evidence="1" id="KW-1133">Transmembrane helix</keyword>
<evidence type="ECO:0000313" key="3">
    <source>
        <dbReference type="Proteomes" id="UP000708208"/>
    </source>
</evidence>